<evidence type="ECO:0000259" key="5">
    <source>
        <dbReference type="PROSITE" id="PS50966"/>
    </source>
</evidence>
<evidence type="ECO:0000313" key="7">
    <source>
        <dbReference type="Proteomes" id="UP001358586"/>
    </source>
</evidence>
<dbReference type="PROSITE" id="PS50966">
    <property type="entry name" value="ZF_SWIM"/>
    <property type="match status" value="1"/>
</dbReference>
<dbReference type="Proteomes" id="UP001358586">
    <property type="component" value="Chromosome 12"/>
</dbReference>
<dbReference type="EMBL" id="JARKNE010000012">
    <property type="protein sequence ID" value="KAK5775369.1"/>
    <property type="molecule type" value="Genomic_DNA"/>
</dbReference>
<dbReference type="SMART" id="SM00575">
    <property type="entry name" value="ZnF_PMZ"/>
    <property type="match status" value="1"/>
</dbReference>
<evidence type="ECO:0000256" key="4">
    <source>
        <dbReference type="PROSITE-ProRule" id="PRU00325"/>
    </source>
</evidence>
<evidence type="ECO:0000256" key="2">
    <source>
        <dbReference type="ARBA" id="ARBA00022771"/>
    </source>
</evidence>
<name>A0ABR0MQI7_GOSAR</name>
<sequence>MLSVDPDVAHASEFSEYNDIILVHRLAVDPKSEELFIGQQFMTKDDCIFTIKQLNMKVSIDYEAVDSKSTIYVGYCIRQEPKHVTDSICHRGVGEHGIMTIFSNQLAEVDNLDVNNEAEISKSNIYGIRLMEFIGCRSGIPSRSYRIDLQNRQCDCRRFQTFWYPCAHVITACVDASIYVKQYIDKVYTLKCTLRIWGNEFPTLQDVSTWEVSLLTF</sequence>
<evidence type="ECO:0000256" key="1">
    <source>
        <dbReference type="ARBA" id="ARBA00022723"/>
    </source>
</evidence>
<organism evidence="6 7">
    <name type="scientific">Gossypium arboreum</name>
    <name type="common">Tree cotton</name>
    <name type="synonym">Gossypium nanking</name>
    <dbReference type="NCBI Taxonomy" id="29729"/>
    <lineage>
        <taxon>Eukaryota</taxon>
        <taxon>Viridiplantae</taxon>
        <taxon>Streptophyta</taxon>
        <taxon>Embryophyta</taxon>
        <taxon>Tracheophyta</taxon>
        <taxon>Spermatophyta</taxon>
        <taxon>Magnoliopsida</taxon>
        <taxon>eudicotyledons</taxon>
        <taxon>Gunneridae</taxon>
        <taxon>Pentapetalae</taxon>
        <taxon>rosids</taxon>
        <taxon>malvids</taxon>
        <taxon>Malvales</taxon>
        <taxon>Malvaceae</taxon>
        <taxon>Malvoideae</taxon>
        <taxon>Gossypium</taxon>
    </lineage>
</organism>
<proteinExistence type="predicted"/>
<reference evidence="6 7" key="1">
    <citation type="submission" date="2023-03" db="EMBL/GenBank/DDBJ databases">
        <title>WGS of Gossypium arboreum.</title>
        <authorList>
            <person name="Yu D."/>
        </authorList>
    </citation>
    <scope>NUCLEOTIDE SEQUENCE [LARGE SCALE GENOMIC DNA]</scope>
    <source>
        <tissue evidence="6">Leaf</tissue>
    </source>
</reference>
<feature type="domain" description="SWIM-type" evidence="5">
    <location>
        <begin position="145"/>
        <end position="177"/>
    </location>
</feature>
<evidence type="ECO:0000256" key="3">
    <source>
        <dbReference type="ARBA" id="ARBA00022833"/>
    </source>
</evidence>
<keyword evidence="7" id="KW-1185">Reference proteome</keyword>
<dbReference type="InterPro" id="IPR006564">
    <property type="entry name" value="Znf_PMZ"/>
</dbReference>
<gene>
    <name evidence="6" type="ORF">PVK06_043253</name>
</gene>
<dbReference type="Pfam" id="PF04434">
    <property type="entry name" value="SWIM"/>
    <property type="match status" value="1"/>
</dbReference>
<keyword evidence="1" id="KW-0479">Metal-binding</keyword>
<accession>A0ABR0MQI7</accession>
<comment type="caution">
    <text evidence="6">The sequence shown here is derived from an EMBL/GenBank/DDBJ whole genome shotgun (WGS) entry which is preliminary data.</text>
</comment>
<dbReference type="InterPro" id="IPR007527">
    <property type="entry name" value="Znf_SWIM"/>
</dbReference>
<keyword evidence="3" id="KW-0862">Zinc</keyword>
<evidence type="ECO:0000313" key="6">
    <source>
        <dbReference type="EMBL" id="KAK5775369.1"/>
    </source>
</evidence>
<protein>
    <recommendedName>
        <fullName evidence="5">SWIM-type domain-containing protein</fullName>
    </recommendedName>
</protein>
<keyword evidence="2 4" id="KW-0863">Zinc-finger</keyword>